<evidence type="ECO:0000313" key="2">
    <source>
        <dbReference type="EMBL" id="KAK9707190.1"/>
    </source>
</evidence>
<evidence type="ECO:0000313" key="3">
    <source>
        <dbReference type="Proteomes" id="UP001443914"/>
    </source>
</evidence>
<dbReference type="Pfam" id="PF00646">
    <property type="entry name" value="F-box"/>
    <property type="match status" value="1"/>
</dbReference>
<evidence type="ECO:0000259" key="1">
    <source>
        <dbReference type="PROSITE" id="PS50181"/>
    </source>
</evidence>
<comment type="caution">
    <text evidence="2">The sequence shown here is derived from an EMBL/GenBank/DDBJ whole genome shotgun (WGS) entry which is preliminary data.</text>
</comment>
<gene>
    <name evidence="2" type="ORF">RND81_07G178700</name>
</gene>
<accession>A0AAW1JSA8</accession>
<keyword evidence="3" id="KW-1185">Reference proteome</keyword>
<dbReference type="PROSITE" id="PS50181">
    <property type="entry name" value="FBOX"/>
    <property type="match status" value="1"/>
</dbReference>
<dbReference type="Gene3D" id="1.20.1280.50">
    <property type="match status" value="1"/>
</dbReference>
<dbReference type="InterPro" id="IPR006527">
    <property type="entry name" value="F-box-assoc_dom_typ1"/>
</dbReference>
<sequence>MVSSISEEKTCYCPKSSDDSSDIHIPADLLHDILSRLPTKSLMRFRCVCKSWYSLITHDLEFHKRHLGNFNSNNNGPRWIGYQIGESCDYSTTKFWLYDESFDSDKIQAYHIHREETVPVEFYFSKIVGSCNGIVCLYLPVDEETLGILPEEWGFGKFLICLWNPSIRKYRRIEFPWKAANYYGFKDNSMMGFGLSIKSSVYKLVIICKDEHGEDHVYVYSLWTSSWTEIKAKPCAWKCHINSDPGTYFNGFCHWIRLHRKQGEWDYTMICFNLEDVNFSYIDLPPKSQYSPPYDCFKTMIFEDMLCVWESIGVGKKFAVYIWGMKEYGNRSSWSNFLRVHIKENYWFEHRYFRLFGIDAGGRLLFKTSEDYSPLRACDSHSGEIQKFQSCETVDIWDMAPYQESLLLL</sequence>
<dbReference type="SMART" id="SM00256">
    <property type="entry name" value="FBOX"/>
    <property type="match status" value="1"/>
</dbReference>
<dbReference type="InterPro" id="IPR036047">
    <property type="entry name" value="F-box-like_dom_sf"/>
</dbReference>
<dbReference type="InterPro" id="IPR001810">
    <property type="entry name" value="F-box_dom"/>
</dbReference>
<reference evidence="2 3" key="1">
    <citation type="submission" date="2024-03" db="EMBL/GenBank/DDBJ databases">
        <title>WGS assembly of Saponaria officinalis var. Norfolk2.</title>
        <authorList>
            <person name="Jenkins J."/>
            <person name="Shu S."/>
            <person name="Grimwood J."/>
            <person name="Barry K."/>
            <person name="Goodstein D."/>
            <person name="Schmutz J."/>
            <person name="Leebens-Mack J."/>
            <person name="Osbourn A."/>
        </authorList>
    </citation>
    <scope>NUCLEOTIDE SEQUENCE [LARGE SCALE GENOMIC DNA]</scope>
    <source>
        <strain evidence="3">cv. Norfolk2</strain>
        <strain evidence="2">JIC</strain>
        <tissue evidence="2">Leaf</tissue>
    </source>
</reference>
<organism evidence="2 3">
    <name type="scientific">Saponaria officinalis</name>
    <name type="common">Common soapwort</name>
    <name type="synonym">Lychnis saponaria</name>
    <dbReference type="NCBI Taxonomy" id="3572"/>
    <lineage>
        <taxon>Eukaryota</taxon>
        <taxon>Viridiplantae</taxon>
        <taxon>Streptophyta</taxon>
        <taxon>Embryophyta</taxon>
        <taxon>Tracheophyta</taxon>
        <taxon>Spermatophyta</taxon>
        <taxon>Magnoliopsida</taxon>
        <taxon>eudicotyledons</taxon>
        <taxon>Gunneridae</taxon>
        <taxon>Pentapetalae</taxon>
        <taxon>Caryophyllales</taxon>
        <taxon>Caryophyllaceae</taxon>
        <taxon>Caryophylleae</taxon>
        <taxon>Saponaria</taxon>
    </lineage>
</organism>
<dbReference type="Proteomes" id="UP001443914">
    <property type="component" value="Unassembled WGS sequence"/>
</dbReference>
<proteinExistence type="predicted"/>
<dbReference type="EMBL" id="JBDFQZ010000007">
    <property type="protein sequence ID" value="KAK9707190.1"/>
    <property type="molecule type" value="Genomic_DNA"/>
</dbReference>
<dbReference type="CDD" id="cd22157">
    <property type="entry name" value="F-box_AtFBW1-like"/>
    <property type="match status" value="1"/>
</dbReference>
<dbReference type="InterPro" id="IPR050796">
    <property type="entry name" value="SCF_F-box_component"/>
</dbReference>
<name>A0AAW1JSA8_SAPOF</name>
<feature type="domain" description="F-box" evidence="1">
    <location>
        <begin position="19"/>
        <end position="65"/>
    </location>
</feature>
<dbReference type="AlphaFoldDB" id="A0AAW1JSA8"/>
<dbReference type="EMBL" id="JBDFQZ010000007">
    <property type="protein sequence ID" value="KAK9707189.1"/>
    <property type="molecule type" value="Genomic_DNA"/>
</dbReference>
<dbReference type="SUPFAM" id="SSF81383">
    <property type="entry name" value="F-box domain"/>
    <property type="match status" value="1"/>
</dbReference>
<protein>
    <recommendedName>
        <fullName evidence="1">F-box domain-containing protein</fullName>
    </recommendedName>
</protein>
<dbReference type="PANTHER" id="PTHR31672:SF13">
    <property type="entry name" value="F-BOX PROTEIN CPR30-LIKE"/>
    <property type="match status" value="1"/>
</dbReference>
<dbReference type="PANTHER" id="PTHR31672">
    <property type="entry name" value="BNACNNG10540D PROTEIN"/>
    <property type="match status" value="1"/>
</dbReference>
<dbReference type="Pfam" id="PF07734">
    <property type="entry name" value="FBA_1"/>
    <property type="match status" value="1"/>
</dbReference>